<dbReference type="InterPro" id="IPR040047">
    <property type="entry name" value="VPS50"/>
</dbReference>
<feature type="region of interest" description="Disordered" evidence="4">
    <location>
        <begin position="95"/>
        <end position="170"/>
    </location>
</feature>
<dbReference type="GO" id="GO:0005829">
    <property type="term" value="C:cytosol"/>
    <property type="evidence" value="ECO:0007669"/>
    <property type="project" value="GOC"/>
</dbReference>
<feature type="compositionally biased region" description="Acidic residues" evidence="4">
    <location>
        <begin position="137"/>
        <end position="148"/>
    </location>
</feature>
<dbReference type="PANTHER" id="PTHR13258">
    <property type="entry name" value="SYNDETIN"/>
    <property type="match status" value="1"/>
</dbReference>
<accession>A0A504YL23</accession>
<dbReference type="AlphaFoldDB" id="A0A504YL23"/>
<dbReference type="Pfam" id="PF10475">
    <property type="entry name" value="Vps54_N"/>
    <property type="match status" value="1"/>
</dbReference>
<dbReference type="GO" id="GO:0042147">
    <property type="term" value="P:retrograde transport, endosome to Golgi"/>
    <property type="evidence" value="ECO:0007669"/>
    <property type="project" value="InterPro"/>
</dbReference>
<evidence type="ECO:0000256" key="4">
    <source>
        <dbReference type="SAM" id="MobiDB-lite"/>
    </source>
</evidence>
<keyword evidence="1" id="KW-0813">Transport</keyword>
<evidence type="ECO:0000259" key="5">
    <source>
        <dbReference type="Pfam" id="PF10475"/>
    </source>
</evidence>
<protein>
    <submittedName>
        <fullName evidence="6">Coiled-coil domain-containing protein</fullName>
    </submittedName>
</protein>
<dbReference type="GO" id="GO:0000149">
    <property type="term" value="F:SNARE binding"/>
    <property type="evidence" value="ECO:0007669"/>
    <property type="project" value="TreeGrafter"/>
</dbReference>
<keyword evidence="3" id="KW-0175">Coiled coil</keyword>
<sequence length="229" mass="25869">MRIEDLLDSELQMNCDHFSEQSYFTVQQAFELLGSTQTTFAQLHMHYVAAIQRRTLTIVQSFVPPIDKDSEQSCASRDYAELCLQTGSVCRSSGFSSLEPDSDVDSPQSPRSSGSRHDLMRSRVNRPNGSFGRNSDLSDEEEGEEDVIENGLRADRNDERSARAADSNDNQSQLFRQWHDYVASKLTASRPRIWTEVSGRVEAILRCVGQFATEMQFDQISSVLKTVNQ</sequence>
<dbReference type="GO" id="GO:1990745">
    <property type="term" value="C:EARP complex"/>
    <property type="evidence" value="ECO:0007669"/>
    <property type="project" value="InterPro"/>
</dbReference>
<evidence type="ECO:0000256" key="1">
    <source>
        <dbReference type="ARBA" id="ARBA00022448"/>
    </source>
</evidence>
<keyword evidence="2" id="KW-0653">Protein transport</keyword>
<name>A0A504YL23_FASGI</name>
<feature type="compositionally biased region" description="Basic and acidic residues" evidence="4">
    <location>
        <begin position="152"/>
        <end position="163"/>
    </location>
</feature>
<keyword evidence="7" id="KW-1185">Reference proteome</keyword>
<dbReference type="GO" id="GO:0015031">
    <property type="term" value="P:protein transport"/>
    <property type="evidence" value="ECO:0007669"/>
    <property type="project" value="UniProtKB-KW"/>
</dbReference>
<evidence type="ECO:0000313" key="7">
    <source>
        <dbReference type="Proteomes" id="UP000316759"/>
    </source>
</evidence>
<reference evidence="6 7" key="1">
    <citation type="submission" date="2019-04" db="EMBL/GenBank/DDBJ databases">
        <title>Annotation for the trematode Fasciola gigantica.</title>
        <authorList>
            <person name="Choi Y.-J."/>
        </authorList>
    </citation>
    <scope>NUCLEOTIDE SEQUENCE [LARGE SCALE GENOMIC DNA]</scope>
    <source>
        <strain evidence="6">Uganda_cow_1</strain>
    </source>
</reference>
<proteinExistence type="predicted"/>
<feature type="domain" description="Vacuolar protein sorting-associated protein 54 N-terminal" evidence="5">
    <location>
        <begin position="2"/>
        <end position="86"/>
    </location>
</feature>
<dbReference type="GO" id="GO:0032456">
    <property type="term" value="P:endocytic recycling"/>
    <property type="evidence" value="ECO:0007669"/>
    <property type="project" value="InterPro"/>
</dbReference>
<gene>
    <name evidence="6" type="ORF">FGIG_12075</name>
</gene>
<dbReference type="EMBL" id="SUNJ01008533">
    <property type="protein sequence ID" value="TPP61165.1"/>
    <property type="molecule type" value="Genomic_DNA"/>
</dbReference>
<comment type="caution">
    <text evidence="6">The sequence shown here is derived from an EMBL/GenBank/DDBJ whole genome shotgun (WGS) entry which is preliminary data.</text>
</comment>
<evidence type="ECO:0000256" key="2">
    <source>
        <dbReference type="ARBA" id="ARBA00022927"/>
    </source>
</evidence>
<dbReference type="PANTHER" id="PTHR13258:SF0">
    <property type="entry name" value="SYNDETIN"/>
    <property type="match status" value="1"/>
</dbReference>
<dbReference type="Proteomes" id="UP000316759">
    <property type="component" value="Unassembled WGS sequence"/>
</dbReference>
<organism evidence="6 7">
    <name type="scientific">Fasciola gigantica</name>
    <name type="common">Giant liver fluke</name>
    <dbReference type="NCBI Taxonomy" id="46835"/>
    <lineage>
        <taxon>Eukaryota</taxon>
        <taxon>Metazoa</taxon>
        <taxon>Spiralia</taxon>
        <taxon>Lophotrochozoa</taxon>
        <taxon>Platyhelminthes</taxon>
        <taxon>Trematoda</taxon>
        <taxon>Digenea</taxon>
        <taxon>Plagiorchiida</taxon>
        <taxon>Echinostomata</taxon>
        <taxon>Echinostomatoidea</taxon>
        <taxon>Fasciolidae</taxon>
        <taxon>Fasciola</taxon>
    </lineage>
</organism>
<dbReference type="STRING" id="46835.A0A504YL23"/>
<evidence type="ECO:0000256" key="3">
    <source>
        <dbReference type="ARBA" id="ARBA00023054"/>
    </source>
</evidence>
<dbReference type="OrthoDB" id="10263345at2759"/>
<dbReference type="InterPro" id="IPR019515">
    <property type="entry name" value="VPS54_N"/>
</dbReference>
<evidence type="ECO:0000313" key="6">
    <source>
        <dbReference type="EMBL" id="TPP61165.1"/>
    </source>
</evidence>